<gene>
    <name evidence="3" type="primary">LOC114485702</name>
</gene>
<keyword evidence="2" id="KW-1185">Reference proteome</keyword>
<dbReference type="GO" id="GO:0090364">
    <property type="term" value="P:regulation of proteasome assembly"/>
    <property type="evidence" value="ECO:0007669"/>
    <property type="project" value="InterPro"/>
</dbReference>
<proteinExistence type="predicted"/>
<reference evidence="3" key="1">
    <citation type="submission" date="2025-08" db="UniProtKB">
        <authorList>
            <consortium name="RefSeq"/>
        </authorList>
    </citation>
    <scope>IDENTIFICATION</scope>
    <source>
        <tissue evidence="3">Muscle</tissue>
    </source>
</reference>
<accession>A0A455BH75</accession>
<protein>
    <submittedName>
        <fullName evidence="3">Ubiquitin-like domain-containing CTD phosphatase 1</fullName>
    </submittedName>
</protein>
<dbReference type="GO" id="GO:0004722">
    <property type="term" value="F:protein serine/threonine phosphatase activity"/>
    <property type="evidence" value="ECO:0007669"/>
    <property type="project" value="TreeGrafter"/>
</dbReference>
<dbReference type="AlphaFoldDB" id="A0A455BH75"/>
<evidence type="ECO:0000313" key="3">
    <source>
        <dbReference type="RefSeq" id="XP_028343306.2"/>
    </source>
</evidence>
<dbReference type="GO" id="GO:0005634">
    <property type="term" value="C:nucleus"/>
    <property type="evidence" value="ECO:0007669"/>
    <property type="project" value="TreeGrafter"/>
</dbReference>
<organism evidence="2 3">
    <name type="scientific">Physeter macrocephalus</name>
    <name type="common">Sperm whale</name>
    <name type="synonym">Physeter catodon</name>
    <dbReference type="NCBI Taxonomy" id="9755"/>
    <lineage>
        <taxon>Eukaryota</taxon>
        <taxon>Metazoa</taxon>
        <taxon>Chordata</taxon>
        <taxon>Craniata</taxon>
        <taxon>Vertebrata</taxon>
        <taxon>Euteleostomi</taxon>
        <taxon>Mammalia</taxon>
        <taxon>Eutheria</taxon>
        <taxon>Laurasiatheria</taxon>
        <taxon>Artiodactyla</taxon>
        <taxon>Whippomorpha</taxon>
        <taxon>Cetacea</taxon>
        <taxon>Odontoceti</taxon>
        <taxon>Physeteridae</taxon>
        <taxon>Physeter</taxon>
    </lineage>
</organism>
<dbReference type="Proteomes" id="UP000248484">
    <property type="component" value="Unplaced"/>
</dbReference>
<dbReference type="KEGG" id="pcad:114485702"/>
<dbReference type="OrthoDB" id="1711508at2759"/>
<feature type="domain" description="FCP1 homology" evidence="1">
    <location>
        <begin position="49"/>
        <end position="87"/>
    </location>
</feature>
<dbReference type="PROSITE" id="PS50969">
    <property type="entry name" value="FCP1"/>
    <property type="match status" value="1"/>
</dbReference>
<sequence length="87" mass="9626">MSLTDSVVDDFAGTAAAPTADGDELRTPLHLQRLEKAVAATHVQLLHPPREGKKLLVLDLDYTLFDCKTLAGSMDDLKRPFLNEFME</sequence>
<dbReference type="Gene3D" id="3.40.50.1000">
    <property type="entry name" value="HAD superfamily/HAD-like"/>
    <property type="match status" value="1"/>
</dbReference>
<dbReference type="InterPro" id="IPR023214">
    <property type="entry name" value="HAD_sf"/>
</dbReference>
<dbReference type="GeneID" id="114485702"/>
<dbReference type="InParanoid" id="A0A455BH75"/>
<dbReference type="SUPFAM" id="SSF56784">
    <property type="entry name" value="HAD-like"/>
    <property type="match status" value="1"/>
</dbReference>
<evidence type="ECO:0000313" key="2">
    <source>
        <dbReference type="Proteomes" id="UP000248484"/>
    </source>
</evidence>
<dbReference type="RefSeq" id="XP_028343306.2">
    <property type="nucleotide sequence ID" value="XM_028487505.2"/>
</dbReference>
<dbReference type="InterPro" id="IPR036412">
    <property type="entry name" value="HAD-like_sf"/>
</dbReference>
<dbReference type="InterPro" id="IPR051658">
    <property type="entry name" value="UBLCP1"/>
</dbReference>
<evidence type="ECO:0000259" key="1">
    <source>
        <dbReference type="PROSITE" id="PS50969"/>
    </source>
</evidence>
<dbReference type="PANTHER" id="PTHR48493">
    <property type="entry name" value="UBIQUITIN-LIKE DOMAIN-CONTAINING CTD PHOSPHATASE 1"/>
    <property type="match status" value="1"/>
</dbReference>
<feature type="non-terminal residue" evidence="3">
    <location>
        <position position="87"/>
    </location>
</feature>
<dbReference type="InterPro" id="IPR004274">
    <property type="entry name" value="FCP1_dom"/>
</dbReference>
<name>A0A455BH75_PHYMC</name>
<dbReference type="PANTHER" id="PTHR48493:SF1">
    <property type="entry name" value="UBIQUITIN-LIKE DOMAIN-CONTAINING CTD PHOSPHATASE 1"/>
    <property type="match status" value="1"/>
</dbReference>